<dbReference type="EMBL" id="CP023067">
    <property type="protein sequence ID" value="ASY64899.1"/>
    <property type="molecule type" value="Genomic_DNA"/>
</dbReference>
<keyword evidence="3" id="KW-1185">Reference proteome</keyword>
<evidence type="ECO:0000256" key="1">
    <source>
        <dbReference type="SAM" id="MobiDB-lite"/>
    </source>
</evidence>
<name>A0A249PHX7_9HYPH</name>
<gene>
    <name evidence="2" type="ORF">SJ05684_c34830</name>
</gene>
<proteinExistence type="predicted"/>
<evidence type="ECO:0000313" key="3">
    <source>
        <dbReference type="Proteomes" id="UP000217211"/>
    </source>
</evidence>
<dbReference type="KEGG" id="esj:SJ05684_c34830"/>
<organism evidence="2 3">
    <name type="scientific">Sinorhizobium sojae CCBAU 05684</name>
    <dbReference type="NCBI Taxonomy" id="716928"/>
    <lineage>
        <taxon>Bacteria</taxon>
        <taxon>Pseudomonadati</taxon>
        <taxon>Pseudomonadota</taxon>
        <taxon>Alphaproteobacteria</taxon>
        <taxon>Hyphomicrobiales</taxon>
        <taxon>Rhizobiaceae</taxon>
        <taxon>Sinorhizobium/Ensifer group</taxon>
        <taxon>Sinorhizobium</taxon>
    </lineage>
</organism>
<reference evidence="2 3" key="1">
    <citation type="submission" date="2017-08" db="EMBL/GenBank/DDBJ databases">
        <title>Multipartite genome sequences of Sinorhizobium species nodulating soybeans.</title>
        <authorList>
            <person name="Tian C.F."/>
        </authorList>
    </citation>
    <scope>NUCLEOTIDE SEQUENCE [LARGE SCALE GENOMIC DNA]</scope>
    <source>
        <strain evidence="2 3">CCBAU 05684</strain>
    </source>
</reference>
<protein>
    <submittedName>
        <fullName evidence="2">Uncharacterized protein</fullName>
    </submittedName>
</protein>
<evidence type="ECO:0000313" key="2">
    <source>
        <dbReference type="EMBL" id="ASY64899.1"/>
    </source>
</evidence>
<accession>A0A249PHX7</accession>
<dbReference type="AlphaFoldDB" id="A0A249PHX7"/>
<dbReference type="Proteomes" id="UP000217211">
    <property type="component" value="Chromosome"/>
</dbReference>
<sequence length="48" mass="5017">MGTGLLARATEKTRSGRNPLTVQREHGGSGLAMAAPAFFEPAHEPTPV</sequence>
<feature type="region of interest" description="Disordered" evidence="1">
    <location>
        <begin position="1"/>
        <end position="29"/>
    </location>
</feature>